<feature type="compositionally biased region" description="Polar residues" evidence="1">
    <location>
        <begin position="8"/>
        <end position="30"/>
    </location>
</feature>
<evidence type="ECO:0000313" key="3">
    <source>
        <dbReference type="Proteomes" id="UP000218334"/>
    </source>
</evidence>
<sequence length="85" mass="8911">MDVDALNYRSSSLMPLPPNDSTIGSSSKDQSNDTLLAFPNFLVESSEANIWSLPSCSRVHAAIGKQQSNGSILSTDGHGNQASGS</sequence>
<keyword evidence="3" id="KW-1185">Reference proteome</keyword>
<dbReference type="AlphaFoldDB" id="A0A2H3AWB8"/>
<dbReference type="STRING" id="1076256.A0A2H3AWB8"/>
<feature type="region of interest" description="Disordered" evidence="1">
    <location>
        <begin position="1"/>
        <end position="30"/>
    </location>
</feature>
<dbReference type="Proteomes" id="UP000218334">
    <property type="component" value="Unassembled WGS sequence"/>
</dbReference>
<evidence type="ECO:0000256" key="1">
    <source>
        <dbReference type="SAM" id="MobiDB-lite"/>
    </source>
</evidence>
<dbReference type="EMBL" id="KZ293511">
    <property type="protein sequence ID" value="PBK59142.1"/>
    <property type="molecule type" value="Genomic_DNA"/>
</dbReference>
<evidence type="ECO:0000313" key="2">
    <source>
        <dbReference type="EMBL" id="PBK59142.1"/>
    </source>
</evidence>
<organism evidence="2 3">
    <name type="scientific">Armillaria solidipes</name>
    <dbReference type="NCBI Taxonomy" id="1076256"/>
    <lineage>
        <taxon>Eukaryota</taxon>
        <taxon>Fungi</taxon>
        <taxon>Dikarya</taxon>
        <taxon>Basidiomycota</taxon>
        <taxon>Agaricomycotina</taxon>
        <taxon>Agaricomycetes</taxon>
        <taxon>Agaricomycetidae</taxon>
        <taxon>Agaricales</taxon>
        <taxon>Marasmiineae</taxon>
        <taxon>Physalacriaceae</taxon>
        <taxon>Armillaria</taxon>
    </lineage>
</organism>
<protein>
    <submittedName>
        <fullName evidence="2">Uncharacterized protein</fullName>
    </submittedName>
</protein>
<accession>A0A2H3AWB8</accession>
<proteinExistence type="predicted"/>
<name>A0A2H3AWB8_9AGAR</name>
<gene>
    <name evidence="2" type="ORF">ARMSODRAFT_1073567</name>
</gene>
<reference evidence="3" key="1">
    <citation type="journal article" date="2017" name="Nat. Ecol. Evol.">
        <title>Genome expansion and lineage-specific genetic innovations in the forest pathogenic fungi Armillaria.</title>
        <authorList>
            <person name="Sipos G."/>
            <person name="Prasanna A.N."/>
            <person name="Walter M.C."/>
            <person name="O'Connor E."/>
            <person name="Balint B."/>
            <person name="Krizsan K."/>
            <person name="Kiss B."/>
            <person name="Hess J."/>
            <person name="Varga T."/>
            <person name="Slot J."/>
            <person name="Riley R."/>
            <person name="Boka B."/>
            <person name="Rigling D."/>
            <person name="Barry K."/>
            <person name="Lee J."/>
            <person name="Mihaltcheva S."/>
            <person name="LaButti K."/>
            <person name="Lipzen A."/>
            <person name="Waldron R."/>
            <person name="Moloney N.M."/>
            <person name="Sperisen C."/>
            <person name="Kredics L."/>
            <person name="Vagvoelgyi C."/>
            <person name="Patrignani A."/>
            <person name="Fitzpatrick D."/>
            <person name="Nagy I."/>
            <person name="Doyle S."/>
            <person name="Anderson J.B."/>
            <person name="Grigoriev I.V."/>
            <person name="Gueldener U."/>
            <person name="Muensterkoetter M."/>
            <person name="Nagy L.G."/>
        </authorList>
    </citation>
    <scope>NUCLEOTIDE SEQUENCE [LARGE SCALE GENOMIC DNA]</scope>
    <source>
        <strain evidence="3">28-4</strain>
    </source>
</reference>